<dbReference type="InterPro" id="IPR052526">
    <property type="entry name" value="HTH-type_Bedaq_tolerance"/>
</dbReference>
<dbReference type="Gene3D" id="1.10.10.10">
    <property type="entry name" value="Winged helix-like DNA-binding domain superfamily/Winged helix DNA-binding domain"/>
    <property type="match status" value="1"/>
</dbReference>
<gene>
    <name evidence="2" type="ORF">BKA03_001798</name>
</gene>
<dbReference type="RefSeq" id="WP_179398037.1">
    <property type="nucleotide sequence ID" value="NZ_JACBZO010000001.1"/>
</dbReference>
<dbReference type="Proteomes" id="UP000547973">
    <property type="component" value="Unassembled WGS sequence"/>
</dbReference>
<dbReference type="PANTHER" id="PTHR39515">
    <property type="entry name" value="CONSERVED PROTEIN"/>
    <property type="match status" value="1"/>
</dbReference>
<accession>A0A7Y9ZA82</accession>
<evidence type="ECO:0000313" key="3">
    <source>
        <dbReference type="Proteomes" id="UP000547973"/>
    </source>
</evidence>
<dbReference type="AlphaFoldDB" id="A0A7Y9ZA82"/>
<dbReference type="InterPro" id="IPR000835">
    <property type="entry name" value="HTH_MarR-typ"/>
</dbReference>
<dbReference type="SUPFAM" id="SSF46785">
    <property type="entry name" value="Winged helix' DNA-binding domain"/>
    <property type="match status" value="1"/>
</dbReference>
<evidence type="ECO:0000259" key="1">
    <source>
        <dbReference type="PROSITE" id="PS50995"/>
    </source>
</evidence>
<dbReference type="InterPro" id="IPR036390">
    <property type="entry name" value="WH_DNA-bd_sf"/>
</dbReference>
<dbReference type="PRINTS" id="PR00598">
    <property type="entry name" value="HTHMARR"/>
</dbReference>
<dbReference type="GO" id="GO:0003700">
    <property type="term" value="F:DNA-binding transcription factor activity"/>
    <property type="evidence" value="ECO:0007669"/>
    <property type="project" value="InterPro"/>
</dbReference>
<feature type="domain" description="HTH marR-type" evidence="1">
    <location>
        <begin position="20"/>
        <end position="152"/>
    </location>
</feature>
<dbReference type="Pfam" id="PF12802">
    <property type="entry name" value="MarR_2"/>
    <property type="match status" value="1"/>
</dbReference>
<sequence>MTHDAAVAEGGAADAGVASAAELAGSLRTVVGRLSHQLRVPAASQGVTPTRLSALIALERAGVLRPSVLAASLGITPASTSRLVESLESEAWVNRGVDPDDGRACLLSLTAEGSAMLARLRSETDSMLADDLAALAPEARRTLADALPVLIELADRWVAPTRDE</sequence>
<dbReference type="PROSITE" id="PS50995">
    <property type="entry name" value="HTH_MARR_2"/>
    <property type="match status" value="1"/>
</dbReference>
<protein>
    <submittedName>
        <fullName evidence="2">DNA-binding MarR family transcriptional regulator</fullName>
    </submittedName>
</protein>
<organism evidence="2 3">
    <name type="scientific">Demequina lutea</name>
    <dbReference type="NCBI Taxonomy" id="431489"/>
    <lineage>
        <taxon>Bacteria</taxon>
        <taxon>Bacillati</taxon>
        <taxon>Actinomycetota</taxon>
        <taxon>Actinomycetes</taxon>
        <taxon>Micrococcales</taxon>
        <taxon>Demequinaceae</taxon>
        <taxon>Demequina</taxon>
    </lineage>
</organism>
<keyword evidence="3" id="KW-1185">Reference proteome</keyword>
<comment type="caution">
    <text evidence="2">The sequence shown here is derived from an EMBL/GenBank/DDBJ whole genome shotgun (WGS) entry which is preliminary data.</text>
</comment>
<dbReference type="GO" id="GO:0003677">
    <property type="term" value="F:DNA binding"/>
    <property type="evidence" value="ECO:0007669"/>
    <property type="project" value="UniProtKB-KW"/>
</dbReference>
<dbReference type="EMBL" id="JACBZO010000001">
    <property type="protein sequence ID" value="NYI41679.1"/>
    <property type="molecule type" value="Genomic_DNA"/>
</dbReference>
<keyword evidence="2" id="KW-0238">DNA-binding</keyword>
<dbReference type="PANTHER" id="PTHR39515:SF2">
    <property type="entry name" value="HTH-TYPE TRANSCRIPTIONAL REGULATOR RV0880"/>
    <property type="match status" value="1"/>
</dbReference>
<evidence type="ECO:0000313" key="2">
    <source>
        <dbReference type="EMBL" id="NYI41679.1"/>
    </source>
</evidence>
<name>A0A7Y9ZA82_9MICO</name>
<dbReference type="InterPro" id="IPR036388">
    <property type="entry name" value="WH-like_DNA-bd_sf"/>
</dbReference>
<reference evidence="2 3" key="1">
    <citation type="submission" date="2020-07" db="EMBL/GenBank/DDBJ databases">
        <title>Sequencing the genomes of 1000 actinobacteria strains.</title>
        <authorList>
            <person name="Klenk H.-P."/>
        </authorList>
    </citation>
    <scope>NUCLEOTIDE SEQUENCE [LARGE SCALE GENOMIC DNA]</scope>
    <source>
        <strain evidence="2 3">DSM 19970</strain>
    </source>
</reference>
<proteinExistence type="predicted"/>
<dbReference type="SMART" id="SM00347">
    <property type="entry name" value="HTH_MARR"/>
    <property type="match status" value="1"/>
</dbReference>